<evidence type="ECO:0000313" key="3">
    <source>
        <dbReference type="Proteomes" id="UP000075424"/>
    </source>
</evidence>
<proteinExistence type="predicted"/>
<dbReference type="PATRIC" id="fig|1422.18.peg.1993"/>
<reference evidence="2 3" key="1">
    <citation type="submission" date="2016-01" db="EMBL/GenBank/DDBJ databases">
        <title>Draft Genome Sequences of Seven Thermophilic Sporeformers Isolated from Foods.</title>
        <authorList>
            <person name="Berendsen E.M."/>
            <person name="Wells-Bennik M.H."/>
            <person name="Krawcyk A.O."/>
            <person name="De Jong A."/>
            <person name="Holsappel S."/>
            <person name="Eijlander R.T."/>
            <person name="Kuipers O.P."/>
        </authorList>
    </citation>
    <scope>NUCLEOTIDE SEQUENCE [LARGE SCALE GENOMIC DNA]</scope>
    <source>
        <strain evidence="2 3">B4109</strain>
    </source>
</reference>
<accession>A0A150MVP0</accession>
<feature type="coiled-coil region" evidence="1">
    <location>
        <begin position="29"/>
        <end position="81"/>
    </location>
</feature>
<dbReference type="AlphaFoldDB" id="A0A150MVP0"/>
<dbReference type="Proteomes" id="UP000075424">
    <property type="component" value="Unassembled WGS sequence"/>
</dbReference>
<organism evidence="2 3">
    <name type="scientific">Geobacillus stearothermophilus</name>
    <name type="common">Bacillus stearothermophilus</name>
    <dbReference type="NCBI Taxonomy" id="1422"/>
    <lineage>
        <taxon>Bacteria</taxon>
        <taxon>Bacillati</taxon>
        <taxon>Bacillota</taxon>
        <taxon>Bacilli</taxon>
        <taxon>Bacillales</taxon>
        <taxon>Anoxybacillaceae</taxon>
        <taxon>Geobacillus</taxon>
    </lineage>
</organism>
<keyword evidence="1" id="KW-0175">Coiled coil</keyword>
<dbReference type="EMBL" id="LQYV01000024">
    <property type="protein sequence ID" value="KYD28537.1"/>
    <property type="molecule type" value="Genomic_DNA"/>
</dbReference>
<dbReference type="SUPFAM" id="SSF58100">
    <property type="entry name" value="Bacterial hemolysins"/>
    <property type="match status" value="1"/>
</dbReference>
<dbReference type="GeneID" id="89613257"/>
<comment type="caution">
    <text evidence="2">The sequence shown here is derived from an EMBL/GenBank/DDBJ whole genome shotgun (WGS) entry which is preliminary data.</text>
</comment>
<evidence type="ECO:0000256" key="1">
    <source>
        <dbReference type="SAM" id="Coils"/>
    </source>
</evidence>
<name>A0A150MVP0_GEOSE</name>
<gene>
    <name evidence="2" type="ORF">B4109_3000</name>
</gene>
<dbReference type="InterPro" id="IPR008840">
    <property type="entry name" value="Sipho_Gp157"/>
</dbReference>
<dbReference type="Pfam" id="PF05565">
    <property type="entry name" value="Sipho_Gp157"/>
    <property type="match status" value="1"/>
</dbReference>
<evidence type="ECO:0008006" key="4">
    <source>
        <dbReference type="Google" id="ProtNLM"/>
    </source>
</evidence>
<dbReference type="RefSeq" id="WP_044743749.1">
    <property type="nucleotide sequence ID" value="NZ_JARMRZ010000031.1"/>
</dbReference>
<protein>
    <recommendedName>
        <fullName evidence="4">Siphovirus Gp157 family protein</fullName>
    </recommendedName>
</protein>
<evidence type="ECO:0000313" key="2">
    <source>
        <dbReference type="EMBL" id="KYD28537.1"/>
    </source>
</evidence>
<sequence>MKLYELAANYVELMNMADEMDSEAIVDTLEAIRDEIELKAENIAKLIRNLEADARAIREEEKRLNEKRTAIENKVKRLKAYLFEQLEHAGIQRIKRPTITVYIQDNPPSVDVVDMSVIPEEFLKHKVEVDKKSILERIKSGEQIPGVELKREKGVRIR</sequence>